<dbReference type="InterPro" id="IPR044600">
    <property type="entry name" value="ATL1/ATL16-like"/>
</dbReference>
<keyword evidence="18" id="KW-1185">Reference proteome</keyword>
<dbReference type="AlphaFoldDB" id="A0A9Q0K0K0"/>
<dbReference type="GO" id="GO:0016567">
    <property type="term" value="P:protein ubiquitination"/>
    <property type="evidence" value="ECO:0007669"/>
    <property type="project" value="InterPro"/>
</dbReference>
<evidence type="ECO:0000313" key="17">
    <source>
        <dbReference type="EMBL" id="KAJ4957485.1"/>
    </source>
</evidence>
<dbReference type="CDD" id="cd16461">
    <property type="entry name" value="RING-H2_EL5-like"/>
    <property type="match status" value="1"/>
</dbReference>
<feature type="domain" description="RING-type" evidence="16">
    <location>
        <begin position="143"/>
        <end position="185"/>
    </location>
</feature>
<feature type="region of interest" description="Disordered" evidence="14">
    <location>
        <begin position="200"/>
        <end position="239"/>
    </location>
</feature>
<evidence type="ECO:0000256" key="7">
    <source>
        <dbReference type="ARBA" id="ARBA00022723"/>
    </source>
</evidence>
<evidence type="ECO:0000256" key="14">
    <source>
        <dbReference type="SAM" id="MobiDB-lite"/>
    </source>
</evidence>
<dbReference type="EMBL" id="JAMYWD010000010">
    <property type="protein sequence ID" value="KAJ4957485.1"/>
    <property type="molecule type" value="Genomic_DNA"/>
</dbReference>
<gene>
    <name evidence="17" type="ORF">NE237_024596</name>
</gene>
<evidence type="ECO:0000256" key="3">
    <source>
        <dbReference type="ARBA" id="ARBA00004906"/>
    </source>
</evidence>
<keyword evidence="12 15" id="KW-0472">Membrane</keyword>
<evidence type="ECO:0000259" key="16">
    <source>
        <dbReference type="PROSITE" id="PS50089"/>
    </source>
</evidence>
<dbReference type="OrthoDB" id="9984778at2759"/>
<feature type="compositionally biased region" description="Basic and acidic residues" evidence="14">
    <location>
        <begin position="221"/>
        <end position="237"/>
    </location>
</feature>
<keyword evidence="10" id="KW-0862">Zinc</keyword>
<evidence type="ECO:0000256" key="1">
    <source>
        <dbReference type="ARBA" id="ARBA00000900"/>
    </source>
</evidence>
<evidence type="ECO:0000256" key="15">
    <source>
        <dbReference type="SAM" id="Phobius"/>
    </source>
</evidence>
<comment type="pathway">
    <text evidence="3">Protein modification; protein ubiquitination.</text>
</comment>
<evidence type="ECO:0000256" key="2">
    <source>
        <dbReference type="ARBA" id="ARBA00004167"/>
    </source>
</evidence>
<protein>
    <recommendedName>
        <fullName evidence="4">RING-type E3 ubiquitin transferase</fullName>
        <ecNumber evidence="4">2.3.2.27</ecNumber>
    </recommendedName>
</protein>
<evidence type="ECO:0000256" key="11">
    <source>
        <dbReference type="ARBA" id="ARBA00022989"/>
    </source>
</evidence>
<keyword evidence="8 13" id="KW-0863">Zinc-finger</keyword>
<comment type="catalytic activity">
    <reaction evidence="1">
        <text>S-ubiquitinyl-[E2 ubiquitin-conjugating enzyme]-L-cysteine + [acceptor protein]-L-lysine = [E2 ubiquitin-conjugating enzyme]-L-cysteine + N(6)-ubiquitinyl-[acceptor protein]-L-lysine.</text>
        <dbReference type="EC" id="2.3.2.27"/>
    </reaction>
</comment>
<dbReference type="GO" id="GO:0061630">
    <property type="term" value="F:ubiquitin protein ligase activity"/>
    <property type="evidence" value="ECO:0007669"/>
    <property type="project" value="UniProtKB-EC"/>
</dbReference>
<feature type="transmembrane region" description="Helical" evidence="15">
    <location>
        <begin position="53"/>
        <end position="76"/>
    </location>
</feature>
<sequence length="360" mass="40206">MGSVGSPQTWVPYDNTKDCSQGFCSSYCPQWCYVIFPPPPPYDFPDEGSNKNLSPLVIAIIGILASAFLLASYYILISKYCGRNIDSQRRGNHDASEDFDENNDSMNNEPWQASTRGLDETLIKSITVCKFKKGDGLVEETDCSVCLNEFQEDDRIRLLPKCSHAFHLTCIDTWLRAHSNCPLCRANIVIASPMPLQLLPPVQEIPPEDAPSNGALFSEEDSVRGDGEDDSQRRDAVPKTLLRASSDLGQLEELDTIIEIRDEGIQQIRRSVSMDYSSQSHISIADILGMNQDEDSAPEDLRFQTDVGTSKQRVGEDSKSNNRSRPLHCIMSPITMKRSYSSGRSFLTRHGRGRNTTIPM</sequence>
<organism evidence="17 18">
    <name type="scientific">Protea cynaroides</name>
    <dbReference type="NCBI Taxonomy" id="273540"/>
    <lineage>
        <taxon>Eukaryota</taxon>
        <taxon>Viridiplantae</taxon>
        <taxon>Streptophyta</taxon>
        <taxon>Embryophyta</taxon>
        <taxon>Tracheophyta</taxon>
        <taxon>Spermatophyta</taxon>
        <taxon>Magnoliopsida</taxon>
        <taxon>Proteales</taxon>
        <taxon>Proteaceae</taxon>
        <taxon>Protea</taxon>
    </lineage>
</organism>
<keyword evidence="7" id="KW-0479">Metal-binding</keyword>
<dbReference type="SMART" id="SM00184">
    <property type="entry name" value="RING"/>
    <property type="match status" value="1"/>
</dbReference>
<feature type="region of interest" description="Disordered" evidence="14">
    <location>
        <begin position="88"/>
        <end position="108"/>
    </location>
</feature>
<dbReference type="Proteomes" id="UP001141806">
    <property type="component" value="Unassembled WGS sequence"/>
</dbReference>
<dbReference type="Gene3D" id="3.30.40.10">
    <property type="entry name" value="Zinc/RING finger domain, C3HC4 (zinc finger)"/>
    <property type="match status" value="1"/>
</dbReference>
<accession>A0A9Q0K0K0</accession>
<keyword evidence="5" id="KW-0808">Transferase</keyword>
<keyword evidence="11 15" id="KW-1133">Transmembrane helix</keyword>
<reference evidence="17" key="1">
    <citation type="journal article" date="2023" name="Plant J.">
        <title>The genome of the king protea, Protea cynaroides.</title>
        <authorList>
            <person name="Chang J."/>
            <person name="Duong T.A."/>
            <person name="Schoeman C."/>
            <person name="Ma X."/>
            <person name="Roodt D."/>
            <person name="Barker N."/>
            <person name="Li Z."/>
            <person name="Van de Peer Y."/>
            <person name="Mizrachi E."/>
        </authorList>
    </citation>
    <scope>NUCLEOTIDE SEQUENCE</scope>
    <source>
        <tissue evidence="17">Young leaves</tissue>
    </source>
</reference>
<dbReference type="Pfam" id="PF13639">
    <property type="entry name" value="zf-RING_2"/>
    <property type="match status" value="1"/>
</dbReference>
<evidence type="ECO:0000313" key="18">
    <source>
        <dbReference type="Proteomes" id="UP001141806"/>
    </source>
</evidence>
<evidence type="ECO:0000256" key="10">
    <source>
        <dbReference type="ARBA" id="ARBA00022833"/>
    </source>
</evidence>
<evidence type="ECO:0000256" key="9">
    <source>
        <dbReference type="ARBA" id="ARBA00022786"/>
    </source>
</evidence>
<dbReference type="SUPFAM" id="SSF57850">
    <property type="entry name" value="RING/U-box"/>
    <property type="match status" value="1"/>
</dbReference>
<keyword evidence="6 15" id="KW-0812">Transmembrane</keyword>
<keyword evidence="9" id="KW-0833">Ubl conjugation pathway</keyword>
<evidence type="ECO:0000256" key="12">
    <source>
        <dbReference type="ARBA" id="ARBA00023136"/>
    </source>
</evidence>
<dbReference type="GO" id="GO:0008270">
    <property type="term" value="F:zinc ion binding"/>
    <property type="evidence" value="ECO:0007669"/>
    <property type="project" value="UniProtKB-KW"/>
</dbReference>
<evidence type="ECO:0000256" key="4">
    <source>
        <dbReference type="ARBA" id="ARBA00012483"/>
    </source>
</evidence>
<dbReference type="InterPro" id="IPR001841">
    <property type="entry name" value="Znf_RING"/>
</dbReference>
<dbReference type="PANTHER" id="PTHR46913:SF22">
    <property type="entry name" value="RING-TYPE E3 UBIQUITIN TRANSFERASE"/>
    <property type="match status" value="1"/>
</dbReference>
<comment type="subcellular location">
    <subcellularLocation>
        <location evidence="2">Membrane</location>
        <topology evidence="2">Single-pass membrane protein</topology>
    </subcellularLocation>
</comment>
<dbReference type="GO" id="GO:0016020">
    <property type="term" value="C:membrane"/>
    <property type="evidence" value="ECO:0007669"/>
    <property type="project" value="UniProtKB-SubCell"/>
</dbReference>
<dbReference type="PANTHER" id="PTHR46913">
    <property type="entry name" value="RING-H2 FINGER PROTEIN ATL16"/>
    <property type="match status" value="1"/>
</dbReference>
<name>A0A9Q0K0K0_9MAGN</name>
<dbReference type="InterPro" id="IPR013083">
    <property type="entry name" value="Znf_RING/FYVE/PHD"/>
</dbReference>
<dbReference type="EC" id="2.3.2.27" evidence="4"/>
<dbReference type="PROSITE" id="PS50089">
    <property type="entry name" value="ZF_RING_2"/>
    <property type="match status" value="1"/>
</dbReference>
<evidence type="ECO:0000256" key="6">
    <source>
        <dbReference type="ARBA" id="ARBA00022692"/>
    </source>
</evidence>
<evidence type="ECO:0000256" key="13">
    <source>
        <dbReference type="PROSITE-ProRule" id="PRU00175"/>
    </source>
</evidence>
<proteinExistence type="predicted"/>
<feature type="region of interest" description="Disordered" evidence="14">
    <location>
        <begin position="305"/>
        <end position="327"/>
    </location>
</feature>
<dbReference type="FunFam" id="3.30.40.10:FF:000233">
    <property type="entry name" value="RING-H2 finger protein ATL54"/>
    <property type="match status" value="1"/>
</dbReference>
<evidence type="ECO:0000256" key="8">
    <source>
        <dbReference type="ARBA" id="ARBA00022771"/>
    </source>
</evidence>
<comment type="caution">
    <text evidence="17">The sequence shown here is derived from an EMBL/GenBank/DDBJ whole genome shotgun (WGS) entry which is preliminary data.</text>
</comment>
<evidence type="ECO:0000256" key="5">
    <source>
        <dbReference type="ARBA" id="ARBA00022679"/>
    </source>
</evidence>